<comment type="caution">
    <text evidence="1">The sequence shown here is derived from an EMBL/GenBank/DDBJ whole genome shotgun (WGS) entry which is preliminary data.</text>
</comment>
<proteinExistence type="predicted"/>
<accession>A0ABU3P5P8</accession>
<dbReference type="RefSeq" id="WP_315648149.1">
    <property type="nucleotide sequence ID" value="NZ_JAVXZY010000001.1"/>
</dbReference>
<sequence length="79" mass="8415">MSDDQTTTTAPRTGPWWVQSSVWHTGKDSAFVLTTPNSPKDRGALMARVYVAHPDGECDAARAVFATQAAQVAGAQVLI</sequence>
<keyword evidence="2" id="KW-1185">Reference proteome</keyword>
<protein>
    <submittedName>
        <fullName evidence="1">Uncharacterized protein</fullName>
    </submittedName>
</protein>
<organism evidence="1 2">
    <name type="scientific">Roseateles aquae</name>
    <dbReference type="NCBI Taxonomy" id="3077235"/>
    <lineage>
        <taxon>Bacteria</taxon>
        <taxon>Pseudomonadati</taxon>
        <taxon>Pseudomonadota</taxon>
        <taxon>Betaproteobacteria</taxon>
        <taxon>Burkholderiales</taxon>
        <taxon>Sphaerotilaceae</taxon>
        <taxon>Roseateles</taxon>
    </lineage>
</organism>
<name>A0ABU3P5P8_9BURK</name>
<dbReference type="Proteomes" id="UP001246372">
    <property type="component" value="Unassembled WGS sequence"/>
</dbReference>
<gene>
    <name evidence="1" type="ORF">RQP53_01250</name>
</gene>
<evidence type="ECO:0000313" key="1">
    <source>
        <dbReference type="EMBL" id="MDT8997896.1"/>
    </source>
</evidence>
<evidence type="ECO:0000313" key="2">
    <source>
        <dbReference type="Proteomes" id="UP001246372"/>
    </source>
</evidence>
<reference evidence="1" key="1">
    <citation type="submission" date="2023-09" db="EMBL/GenBank/DDBJ databases">
        <title>Paucibacter sp. APW11 Genome sequencing and assembly.</title>
        <authorList>
            <person name="Kim I."/>
        </authorList>
    </citation>
    <scope>NUCLEOTIDE SEQUENCE</scope>
    <source>
        <strain evidence="1">APW11</strain>
    </source>
</reference>
<dbReference type="EMBL" id="JAVXZY010000001">
    <property type="protein sequence ID" value="MDT8997896.1"/>
    <property type="molecule type" value="Genomic_DNA"/>
</dbReference>